<organism evidence="1 2">
    <name type="scientific">Chelatococcus asaccharovorans</name>
    <dbReference type="NCBI Taxonomy" id="28210"/>
    <lineage>
        <taxon>Bacteria</taxon>
        <taxon>Pseudomonadati</taxon>
        <taxon>Pseudomonadota</taxon>
        <taxon>Alphaproteobacteria</taxon>
        <taxon>Hyphomicrobiales</taxon>
        <taxon>Chelatococcaceae</taxon>
        <taxon>Chelatococcus</taxon>
    </lineage>
</organism>
<accession>A0A2V3UE95</accession>
<dbReference type="AlphaFoldDB" id="A0A2V3UE95"/>
<protein>
    <recommendedName>
        <fullName evidence="3">Restriction system protein Mrr-like N-terminal domain-containing protein</fullName>
    </recommendedName>
</protein>
<gene>
    <name evidence="1" type="ORF">C7450_103355</name>
</gene>
<dbReference type="EMBL" id="QJJK01000003">
    <property type="protein sequence ID" value="PXW61836.1"/>
    <property type="molecule type" value="Genomic_DNA"/>
</dbReference>
<reference evidence="1 2" key="1">
    <citation type="submission" date="2018-05" db="EMBL/GenBank/DDBJ databases">
        <title>Genomic Encyclopedia of Type Strains, Phase IV (KMG-IV): sequencing the most valuable type-strain genomes for metagenomic binning, comparative biology and taxonomic classification.</title>
        <authorList>
            <person name="Goeker M."/>
        </authorList>
    </citation>
    <scope>NUCLEOTIDE SEQUENCE [LARGE SCALE GENOMIC DNA]</scope>
    <source>
        <strain evidence="1 2">DSM 6462</strain>
    </source>
</reference>
<comment type="caution">
    <text evidence="1">The sequence shown here is derived from an EMBL/GenBank/DDBJ whole genome shotgun (WGS) entry which is preliminary data.</text>
</comment>
<evidence type="ECO:0000313" key="2">
    <source>
        <dbReference type="Proteomes" id="UP000248021"/>
    </source>
</evidence>
<proteinExistence type="predicted"/>
<evidence type="ECO:0000313" key="1">
    <source>
        <dbReference type="EMBL" id="PXW61836.1"/>
    </source>
</evidence>
<sequence>MKKTDLPDLVIEALRHLGGQDEIVPIARYIWERYEAQLKASGDLYYTWQYDIRWAAQKLQDSGTLLKTRRGARSIWKLT</sequence>
<dbReference type="OrthoDB" id="9815437at2"/>
<keyword evidence="2" id="KW-1185">Reference proteome</keyword>
<evidence type="ECO:0008006" key="3">
    <source>
        <dbReference type="Google" id="ProtNLM"/>
    </source>
</evidence>
<dbReference type="RefSeq" id="WP_110374124.1">
    <property type="nucleotide sequence ID" value="NZ_JAHBRY010000001.1"/>
</dbReference>
<dbReference type="Proteomes" id="UP000248021">
    <property type="component" value="Unassembled WGS sequence"/>
</dbReference>
<name>A0A2V3UE95_9HYPH</name>